<feature type="transmembrane region" description="Helical" evidence="1">
    <location>
        <begin position="7"/>
        <end position="28"/>
    </location>
</feature>
<keyword evidence="1" id="KW-1133">Transmembrane helix</keyword>
<dbReference type="Proteomes" id="UP001500194">
    <property type="component" value="Unassembled WGS sequence"/>
</dbReference>
<accession>A0AAV3T047</accession>
<dbReference type="RefSeq" id="WP_227260909.1">
    <property type="nucleotide sequence ID" value="NZ_BAAADU010000002.1"/>
</dbReference>
<evidence type="ECO:0000313" key="3">
    <source>
        <dbReference type="Proteomes" id="UP001500194"/>
    </source>
</evidence>
<sequence length="75" mass="7988">MGIIGTVKFAATFAFALPVALYGVNRLVAGHTTGWAFVAIALLMLVAERYITTLFDLPERAAEEAAEAVADDDET</sequence>
<protein>
    <submittedName>
        <fullName evidence="2">Uncharacterized protein</fullName>
    </submittedName>
</protein>
<dbReference type="EMBL" id="BAAADU010000002">
    <property type="protein sequence ID" value="GAA0652119.1"/>
    <property type="molecule type" value="Genomic_DNA"/>
</dbReference>
<keyword evidence="3" id="KW-1185">Reference proteome</keyword>
<keyword evidence="1" id="KW-0472">Membrane</keyword>
<evidence type="ECO:0000256" key="1">
    <source>
        <dbReference type="SAM" id="Phobius"/>
    </source>
</evidence>
<gene>
    <name evidence="2" type="ORF">GCM10009019_14040</name>
</gene>
<dbReference type="Pfam" id="PF24377">
    <property type="entry name" value="DUF7533"/>
    <property type="match status" value="1"/>
</dbReference>
<dbReference type="AlphaFoldDB" id="A0AAV3T047"/>
<dbReference type="GeneID" id="68573923"/>
<comment type="caution">
    <text evidence="2">The sequence shown here is derived from an EMBL/GenBank/DDBJ whole genome shotgun (WGS) entry which is preliminary data.</text>
</comment>
<dbReference type="InterPro" id="IPR055955">
    <property type="entry name" value="DUF7533"/>
</dbReference>
<reference evidence="2 3" key="1">
    <citation type="journal article" date="2019" name="Int. J. Syst. Evol. Microbiol.">
        <title>The Global Catalogue of Microorganisms (GCM) 10K type strain sequencing project: providing services to taxonomists for standard genome sequencing and annotation.</title>
        <authorList>
            <consortium name="The Broad Institute Genomics Platform"/>
            <consortium name="The Broad Institute Genome Sequencing Center for Infectious Disease"/>
            <person name="Wu L."/>
            <person name="Ma J."/>
        </authorList>
    </citation>
    <scope>NUCLEOTIDE SEQUENCE [LARGE SCALE GENOMIC DNA]</scope>
    <source>
        <strain evidence="2 3">JCM 16327</strain>
    </source>
</reference>
<proteinExistence type="predicted"/>
<keyword evidence="1" id="KW-0812">Transmembrane</keyword>
<feature type="transmembrane region" description="Helical" evidence="1">
    <location>
        <begin position="34"/>
        <end position="51"/>
    </location>
</feature>
<evidence type="ECO:0000313" key="2">
    <source>
        <dbReference type="EMBL" id="GAA0652119.1"/>
    </source>
</evidence>
<organism evidence="2 3">
    <name type="scientific">Salarchaeum japonicum</name>
    <dbReference type="NCBI Taxonomy" id="555573"/>
    <lineage>
        <taxon>Archaea</taxon>
        <taxon>Methanobacteriati</taxon>
        <taxon>Methanobacteriota</taxon>
        <taxon>Stenosarchaea group</taxon>
        <taxon>Halobacteria</taxon>
        <taxon>Halobacteriales</taxon>
        <taxon>Halobacteriaceae</taxon>
    </lineage>
</organism>
<name>A0AAV3T047_9EURY</name>